<dbReference type="InterPro" id="IPR036237">
    <property type="entry name" value="Xyl_isomerase-like_sf"/>
</dbReference>
<gene>
    <name evidence="2" type="ORF">KSF_110770</name>
</gene>
<dbReference type="InterPro" id="IPR050312">
    <property type="entry name" value="IolE/XylAMocC-like"/>
</dbReference>
<protein>
    <recommendedName>
        <fullName evidence="1">Xylose isomerase-like TIM barrel domain-containing protein</fullName>
    </recommendedName>
</protein>
<evidence type="ECO:0000313" key="2">
    <source>
        <dbReference type="EMBL" id="GHP01030.1"/>
    </source>
</evidence>
<dbReference type="SUPFAM" id="SSF51658">
    <property type="entry name" value="Xylose isomerase-like"/>
    <property type="match status" value="1"/>
</dbReference>
<comment type="caution">
    <text evidence="2">The sequence shown here is derived from an EMBL/GenBank/DDBJ whole genome shotgun (WGS) entry which is preliminary data.</text>
</comment>
<dbReference type="InterPro" id="IPR013022">
    <property type="entry name" value="Xyl_isomerase-like_TIM-brl"/>
</dbReference>
<name>A0A8J3IZW5_9CHLR</name>
<dbReference type="AlphaFoldDB" id="A0A8J3IZW5"/>
<evidence type="ECO:0000259" key="1">
    <source>
        <dbReference type="Pfam" id="PF01261"/>
    </source>
</evidence>
<keyword evidence="3" id="KW-1185">Reference proteome</keyword>
<proteinExistence type="predicted"/>
<dbReference type="Pfam" id="PF01261">
    <property type="entry name" value="AP_endonuc_2"/>
    <property type="match status" value="1"/>
</dbReference>
<sequence length="271" mass="30164">MKLAFSTLACPQWSTEQIVENARQMGYDALELRLLDGAVLDPVKDAEKVKQAVALSRANGLEVCTFDTSCSFNHSDPAERERHIADLRNWIQLAQQLQVPLLRVFGGAGNPDTYSQQEENAWVADALRQAAPQAEQAGVTIVLETHDGFASARRTAEVLQAVASPAVSALWDSHHPYRVGESVDEVVQALNGHIAHVHVKDARRLDTDPYGWQLVLLGEGEVPVREQLQALRQQGYQGYVSVEWEKKWHPEIPDPEVALPQHIALMKQWTA</sequence>
<dbReference type="EMBL" id="BNJK01000004">
    <property type="protein sequence ID" value="GHP01030.1"/>
    <property type="molecule type" value="Genomic_DNA"/>
</dbReference>
<dbReference type="Proteomes" id="UP000597444">
    <property type="component" value="Unassembled WGS sequence"/>
</dbReference>
<feature type="domain" description="Xylose isomerase-like TIM barrel" evidence="1">
    <location>
        <begin position="19"/>
        <end position="267"/>
    </location>
</feature>
<dbReference type="Gene3D" id="3.20.20.150">
    <property type="entry name" value="Divalent-metal-dependent TIM barrel enzymes"/>
    <property type="match status" value="1"/>
</dbReference>
<dbReference type="PANTHER" id="PTHR12110">
    <property type="entry name" value="HYDROXYPYRUVATE ISOMERASE"/>
    <property type="match status" value="1"/>
</dbReference>
<reference evidence="2" key="1">
    <citation type="submission" date="2020-10" db="EMBL/GenBank/DDBJ databases">
        <title>Taxonomic study of unclassified bacteria belonging to the class Ktedonobacteria.</title>
        <authorList>
            <person name="Yabe S."/>
            <person name="Wang C.M."/>
            <person name="Zheng Y."/>
            <person name="Sakai Y."/>
            <person name="Cavaletti L."/>
            <person name="Monciardini P."/>
            <person name="Donadio S."/>
        </authorList>
    </citation>
    <scope>NUCLEOTIDE SEQUENCE</scope>
    <source>
        <strain evidence="2">ID150040</strain>
    </source>
</reference>
<organism evidence="2 3">
    <name type="scientific">Reticulibacter mediterranei</name>
    <dbReference type="NCBI Taxonomy" id="2778369"/>
    <lineage>
        <taxon>Bacteria</taxon>
        <taxon>Bacillati</taxon>
        <taxon>Chloroflexota</taxon>
        <taxon>Ktedonobacteria</taxon>
        <taxon>Ktedonobacterales</taxon>
        <taxon>Reticulibacteraceae</taxon>
        <taxon>Reticulibacter</taxon>
    </lineage>
</organism>
<evidence type="ECO:0000313" key="3">
    <source>
        <dbReference type="Proteomes" id="UP000597444"/>
    </source>
</evidence>
<dbReference type="RefSeq" id="WP_220211602.1">
    <property type="nucleotide sequence ID" value="NZ_BNJK01000004.1"/>
</dbReference>
<accession>A0A8J3IZW5</accession>